<sequence>MPGSSTNAPTKGNKGKGKDKGSTLADAIKDDNNDGLFTPREREIIVSAMLSTKEWLVVEYAELAKHMGFANVRSASNAWAAIKKKIVEFHRKEGNLEFANSISSTKKAGTGLTGLRSRPLPIPITPTKSDGAAAASTSNNAAAMVPVDFNAAMVPIPKIVITAPTDDSEDETDDDAMDITKDVAVKDEIKDVTPKDEVKDATTPNDVAKLVRDSAPAPIANELSRARAPNPEPPYPHKRMKTVGHTIPDQIRGRPGRKPLPTARTYRASRAKTPTDVHHPKPEDEDETKKAAPRKRGPRVKKDAAAPKRATRGKKKNAAVPQEAVAEDQVMVDGVAEEGTEPDLIQEDLKQEPEDHGNY</sequence>
<feature type="compositionally biased region" description="Basic and acidic residues" evidence="1">
    <location>
        <begin position="273"/>
        <end position="290"/>
    </location>
</feature>
<dbReference type="EMBL" id="JAUKUA010000002">
    <property type="protein sequence ID" value="KAK0724115.1"/>
    <property type="molecule type" value="Genomic_DNA"/>
</dbReference>
<comment type="caution">
    <text evidence="2">The sequence shown here is derived from an EMBL/GenBank/DDBJ whole genome shotgun (WGS) entry which is preliminary data.</text>
</comment>
<proteinExistence type="predicted"/>
<organism evidence="2 3">
    <name type="scientific">Lasiosphaeris hirsuta</name>
    <dbReference type="NCBI Taxonomy" id="260670"/>
    <lineage>
        <taxon>Eukaryota</taxon>
        <taxon>Fungi</taxon>
        <taxon>Dikarya</taxon>
        <taxon>Ascomycota</taxon>
        <taxon>Pezizomycotina</taxon>
        <taxon>Sordariomycetes</taxon>
        <taxon>Sordariomycetidae</taxon>
        <taxon>Sordariales</taxon>
        <taxon>Lasiosphaeriaceae</taxon>
        <taxon>Lasiosphaeris</taxon>
    </lineage>
</organism>
<dbReference type="AlphaFoldDB" id="A0AA40E219"/>
<feature type="compositionally biased region" description="Basic and acidic residues" evidence="1">
    <location>
        <begin position="347"/>
        <end position="359"/>
    </location>
</feature>
<gene>
    <name evidence="2" type="ORF">B0H67DRAFT_606814</name>
</gene>
<feature type="region of interest" description="Disordered" evidence="1">
    <location>
        <begin position="1"/>
        <end position="32"/>
    </location>
</feature>
<feature type="compositionally biased region" description="Acidic residues" evidence="1">
    <location>
        <begin position="335"/>
        <end position="346"/>
    </location>
</feature>
<reference evidence="2" key="1">
    <citation type="submission" date="2023-06" db="EMBL/GenBank/DDBJ databases">
        <title>Genome-scale phylogeny and comparative genomics of the fungal order Sordariales.</title>
        <authorList>
            <consortium name="Lawrence Berkeley National Laboratory"/>
            <person name="Hensen N."/>
            <person name="Bonometti L."/>
            <person name="Westerberg I."/>
            <person name="Brannstrom I.O."/>
            <person name="Guillou S."/>
            <person name="Cros-Aarteil S."/>
            <person name="Calhoun S."/>
            <person name="Haridas S."/>
            <person name="Kuo A."/>
            <person name="Mondo S."/>
            <person name="Pangilinan J."/>
            <person name="Riley R."/>
            <person name="Labutti K."/>
            <person name="Andreopoulos B."/>
            <person name="Lipzen A."/>
            <person name="Chen C."/>
            <person name="Yanf M."/>
            <person name="Daum C."/>
            <person name="Ng V."/>
            <person name="Clum A."/>
            <person name="Steindorff A."/>
            <person name="Ohm R."/>
            <person name="Martin F."/>
            <person name="Silar P."/>
            <person name="Natvig D."/>
            <person name="Lalanne C."/>
            <person name="Gautier V."/>
            <person name="Ament-Velasquez S.L."/>
            <person name="Kruys A."/>
            <person name="Hutchinson M.I."/>
            <person name="Powell A.J."/>
            <person name="Barry K."/>
            <person name="Miller A.N."/>
            <person name="Grigoriev I.V."/>
            <person name="Debuchy R."/>
            <person name="Gladieux P."/>
            <person name="Thoren M.H."/>
            <person name="Johannesson H."/>
        </authorList>
    </citation>
    <scope>NUCLEOTIDE SEQUENCE</scope>
    <source>
        <strain evidence="2">SMH4607-1</strain>
    </source>
</reference>
<evidence type="ECO:0000313" key="3">
    <source>
        <dbReference type="Proteomes" id="UP001172102"/>
    </source>
</evidence>
<evidence type="ECO:0000256" key="1">
    <source>
        <dbReference type="SAM" id="MobiDB-lite"/>
    </source>
</evidence>
<dbReference type="Proteomes" id="UP001172102">
    <property type="component" value="Unassembled WGS sequence"/>
</dbReference>
<accession>A0AA40E219</accession>
<protein>
    <submittedName>
        <fullName evidence="2">Uncharacterized protein</fullName>
    </submittedName>
</protein>
<feature type="compositionally biased region" description="Polar residues" evidence="1">
    <location>
        <begin position="1"/>
        <end position="10"/>
    </location>
</feature>
<name>A0AA40E219_9PEZI</name>
<feature type="region of interest" description="Disordered" evidence="1">
    <location>
        <begin position="193"/>
        <end position="359"/>
    </location>
</feature>
<feature type="compositionally biased region" description="Basic and acidic residues" evidence="1">
    <location>
        <begin position="16"/>
        <end position="32"/>
    </location>
</feature>
<keyword evidence="3" id="KW-1185">Reference proteome</keyword>
<evidence type="ECO:0000313" key="2">
    <source>
        <dbReference type="EMBL" id="KAK0724115.1"/>
    </source>
</evidence>